<evidence type="ECO:0000313" key="1">
    <source>
        <dbReference type="EMBL" id="KAL0188968.1"/>
    </source>
</evidence>
<dbReference type="PANTHER" id="PTHR13008">
    <property type="entry name" value="MAP-KINASE ACTIVATING DEATH DOMAIN PROTEIN MADD /DENN/AEX-3 C.ELEGANS"/>
    <property type="match status" value="1"/>
</dbReference>
<feature type="non-terminal residue" evidence="1">
    <location>
        <position position="1"/>
    </location>
</feature>
<dbReference type="EMBL" id="JAMKFB020000007">
    <property type="protein sequence ID" value="KAL0188968.1"/>
    <property type="molecule type" value="Genomic_DNA"/>
</dbReference>
<protein>
    <submittedName>
        <fullName evidence="1">Uncharacterized protein</fullName>
    </submittedName>
</protein>
<comment type="caution">
    <text evidence="1">The sequence shown here is derived from an EMBL/GenBank/DDBJ whole genome shotgun (WGS) entry which is preliminary data.</text>
</comment>
<reference evidence="1 2" key="1">
    <citation type="submission" date="2024-05" db="EMBL/GenBank/DDBJ databases">
        <title>Genome sequencing and assembly of Indian major carp, Cirrhinus mrigala (Hamilton, 1822).</title>
        <authorList>
            <person name="Mohindra V."/>
            <person name="Chowdhury L.M."/>
            <person name="Lal K."/>
            <person name="Jena J.K."/>
        </authorList>
    </citation>
    <scope>NUCLEOTIDE SEQUENCE [LARGE SCALE GENOMIC DNA]</scope>
    <source>
        <strain evidence="1">CM1030</strain>
        <tissue evidence="1">Blood</tissue>
    </source>
</reference>
<organism evidence="1 2">
    <name type="scientific">Cirrhinus mrigala</name>
    <name type="common">Mrigala</name>
    <dbReference type="NCBI Taxonomy" id="683832"/>
    <lineage>
        <taxon>Eukaryota</taxon>
        <taxon>Metazoa</taxon>
        <taxon>Chordata</taxon>
        <taxon>Craniata</taxon>
        <taxon>Vertebrata</taxon>
        <taxon>Euteleostomi</taxon>
        <taxon>Actinopterygii</taxon>
        <taxon>Neopterygii</taxon>
        <taxon>Teleostei</taxon>
        <taxon>Ostariophysi</taxon>
        <taxon>Cypriniformes</taxon>
        <taxon>Cyprinidae</taxon>
        <taxon>Labeoninae</taxon>
        <taxon>Labeonini</taxon>
        <taxon>Cirrhinus</taxon>
    </lineage>
</organism>
<dbReference type="InterPro" id="IPR039980">
    <property type="entry name" value="MADD"/>
</dbReference>
<dbReference type="AlphaFoldDB" id="A0ABD0QSF4"/>
<evidence type="ECO:0000313" key="2">
    <source>
        <dbReference type="Proteomes" id="UP001529510"/>
    </source>
</evidence>
<accession>A0ABD0QSF4</accession>
<feature type="non-terminal residue" evidence="1">
    <location>
        <position position="73"/>
    </location>
</feature>
<keyword evidence="2" id="KW-1185">Reference proteome</keyword>
<sequence>FFNSPNVLQGFQMHTRTLRLFPRPVVAFQATSFLASRPRRNGFTEKLSHTQAVEYYGEWALNPTNLAFQRIHN</sequence>
<gene>
    <name evidence="1" type="ORF">M9458_016067</name>
</gene>
<name>A0ABD0QSF4_CIRMR</name>
<dbReference type="PANTHER" id="PTHR13008:SF7">
    <property type="entry name" value="MAP KINASE-ACTIVATING DEATH DOMAIN PROTEIN"/>
    <property type="match status" value="1"/>
</dbReference>
<dbReference type="Proteomes" id="UP001529510">
    <property type="component" value="Unassembled WGS sequence"/>
</dbReference>
<proteinExistence type="predicted"/>